<dbReference type="Proteomes" id="UP000185434">
    <property type="component" value="Chromosome"/>
</dbReference>
<dbReference type="KEGG" id="cfk:CFRA_05505"/>
<feature type="domain" description="Glucose-6-phosphate dehydrogenase assembly protein OpcA N-terminal" evidence="1">
    <location>
        <begin position="52"/>
        <end position="158"/>
    </location>
</feature>
<sequence>MTEILTDTSTGYIARRLVRVHETTAQTTGRVLTLIVLAGADENLESVIGTVKDASREHPSRVLVLLDAAHGRPLPEGKDSCIDAEIHVGGDAGASELVVIRMNGEVAEHPASVVTPLLLPDTPIVCWWPSAAPADPAATKVGRIAQRRIVDSRCSGHDDALAVQREHYSPGDSDLAWARITLWRAIVASTLDQPPHHDITEAHISGPAGSSSVDLAAGWLADRLRVPVTRETHTGHGIRLTMTRADGELVIDQRSLDTVEVEVPGAATQLVALNERSQADCLSEELRHLDPDDAYAGALDGIRRLNWA</sequence>
<reference evidence="3 4" key="1">
    <citation type="submission" date="2014-08" db="EMBL/GenBank/DDBJ databases">
        <title>Complete genome sequence of Corynebacterium frankenforstense ST18(T) (=DSM 45800(T)), isolated from raw cow milk.</title>
        <authorList>
            <person name="Ruckert C."/>
            <person name="Albersmeier A."/>
            <person name="Winkler A."/>
            <person name="Lipski A."/>
            <person name="Kalinowski J."/>
        </authorList>
    </citation>
    <scope>NUCLEOTIDE SEQUENCE [LARGE SCALE GENOMIC DNA]</scope>
    <source>
        <strain evidence="3 4">ST18</strain>
    </source>
</reference>
<dbReference type="Pfam" id="PF20171">
    <property type="entry name" value="OpcA_G6PD_C"/>
    <property type="match status" value="1"/>
</dbReference>
<evidence type="ECO:0000313" key="3">
    <source>
        <dbReference type="EMBL" id="APT88788.1"/>
    </source>
</evidence>
<dbReference type="InterPro" id="IPR046801">
    <property type="entry name" value="OpcA_G6PD_N"/>
</dbReference>
<gene>
    <name evidence="3" type="ORF">CFRA_05505</name>
</gene>
<feature type="domain" description="Glucose-6-phosphate dehydrogenase assembly protein OpcA C-terminal" evidence="2">
    <location>
        <begin position="170"/>
        <end position="299"/>
    </location>
</feature>
<dbReference type="Pfam" id="PF10128">
    <property type="entry name" value="OpcA_G6PD_assem"/>
    <property type="match status" value="1"/>
</dbReference>
<organism evidence="3 4">
    <name type="scientific">Corynebacterium frankenforstense DSM 45800</name>
    <dbReference type="NCBI Taxonomy" id="1437875"/>
    <lineage>
        <taxon>Bacteria</taxon>
        <taxon>Bacillati</taxon>
        <taxon>Actinomycetota</taxon>
        <taxon>Actinomycetes</taxon>
        <taxon>Mycobacteriales</taxon>
        <taxon>Corynebacteriaceae</taxon>
        <taxon>Corynebacterium</taxon>
    </lineage>
</organism>
<dbReference type="STRING" id="1437875.CFRA_05505"/>
<evidence type="ECO:0000259" key="1">
    <source>
        <dbReference type="Pfam" id="PF10128"/>
    </source>
</evidence>
<protein>
    <recommendedName>
        <fullName evidence="5">Oxppcycle protein OpcA</fullName>
    </recommendedName>
</protein>
<evidence type="ECO:0008006" key="5">
    <source>
        <dbReference type="Google" id="ProtNLM"/>
    </source>
</evidence>
<keyword evidence="4" id="KW-1185">Reference proteome</keyword>
<accession>A0A1L7CSN0</accession>
<dbReference type="PANTHER" id="PTHR38658:SF1">
    <property type="entry name" value="OXPP CYCLE PROTEIN OPCA-RELATED"/>
    <property type="match status" value="1"/>
</dbReference>
<evidence type="ECO:0000313" key="4">
    <source>
        <dbReference type="Proteomes" id="UP000185434"/>
    </source>
</evidence>
<dbReference type="AlphaFoldDB" id="A0A1L7CSN0"/>
<dbReference type="PANTHER" id="PTHR38658">
    <property type="entry name" value="OXPP CYCLE PROTEIN OPCA-RELATED"/>
    <property type="match status" value="1"/>
</dbReference>
<dbReference type="OrthoDB" id="128564at2"/>
<evidence type="ECO:0000259" key="2">
    <source>
        <dbReference type="Pfam" id="PF20171"/>
    </source>
</evidence>
<dbReference type="InterPro" id="IPR004555">
    <property type="entry name" value="G6PDH_assembly_OpcA"/>
</dbReference>
<dbReference type="EMBL" id="CP009247">
    <property type="protein sequence ID" value="APT88788.1"/>
    <property type="molecule type" value="Genomic_DNA"/>
</dbReference>
<dbReference type="InterPro" id="IPR046802">
    <property type="entry name" value="OpcA_G6PD_C"/>
</dbReference>
<dbReference type="RefSeq" id="WP_075663775.1">
    <property type="nucleotide sequence ID" value="NZ_CP009247.1"/>
</dbReference>
<proteinExistence type="predicted"/>
<name>A0A1L7CSN0_9CORY</name>